<gene>
    <name evidence="8" type="ORF">AIOL_002150</name>
</gene>
<evidence type="ECO:0000256" key="2">
    <source>
        <dbReference type="ARBA" id="ARBA00007358"/>
    </source>
</evidence>
<evidence type="ECO:0000256" key="5">
    <source>
        <dbReference type="ARBA" id="ARBA00049243"/>
    </source>
</evidence>
<organism evidence="8 9">
    <name type="scientific">Candidatus Rhodobacter oscarellae</name>
    <dbReference type="NCBI Taxonomy" id="1675527"/>
    <lineage>
        <taxon>Bacteria</taxon>
        <taxon>Pseudomonadati</taxon>
        <taxon>Pseudomonadota</taxon>
        <taxon>Alphaproteobacteria</taxon>
        <taxon>Rhodobacterales</taxon>
        <taxon>Rhodobacter group</taxon>
        <taxon>Rhodobacter</taxon>
    </lineage>
</organism>
<keyword evidence="4" id="KW-0520">NAD</keyword>
<dbReference type="InterPro" id="IPR018211">
    <property type="entry name" value="ADH_Fe_CS"/>
</dbReference>
<accession>A0A0J9E5V5</accession>
<dbReference type="AlphaFoldDB" id="A0A0J9E5V5"/>
<dbReference type="Pfam" id="PF25137">
    <property type="entry name" value="ADH_Fe_C"/>
    <property type="match status" value="1"/>
</dbReference>
<dbReference type="RefSeq" id="WP_049642957.1">
    <property type="nucleotide sequence ID" value="NZ_LFTY01000002.1"/>
</dbReference>
<proteinExistence type="inferred from homology"/>
<dbReference type="PATRIC" id="fig|1675527.3.peg.2265"/>
<evidence type="ECO:0000259" key="7">
    <source>
        <dbReference type="Pfam" id="PF25137"/>
    </source>
</evidence>
<dbReference type="CDD" id="cd14861">
    <property type="entry name" value="Fe-ADH-like"/>
    <property type="match status" value="1"/>
</dbReference>
<sequence length="371" mass="38265">MPLIQYLSRILFDFGALSGLGEEIARLGIRRPLLVTDKGIAAAGILTRALDAAKPFAPVLYDATPENPTEAALLDCLELWRDRGCDGVIALGGGSAIDLAKAVALLTSHGGALADYGVKTGGSEGIGKVSPQIAIPTAAGTGAEVGRACVMSLLDGRKSVAVNLNMVADTVICDPELTLSLPPQLTAATGIDALSHGIETTCSPWQNPPAAAIALDCVRRAAKWLPIAVQDGGNRQARWQMMMAALMGGMCLQKALGAAHAMANPLGALGLHHGTLIGVLLPHVLRCNEGHADAAMSELRAAIGLHPSAALHDWARDLVAQLGLPGTLGALGVDAAVLPEMARKASQDRLSQTNPRPLTQADYLALLQGAA</sequence>
<dbReference type="FunFam" id="3.40.50.1970:FF:000003">
    <property type="entry name" value="Alcohol dehydrogenase, iron-containing"/>
    <property type="match status" value="1"/>
</dbReference>
<keyword evidence="9" id="KW-1185">Reference proteome</keyword>
<comment type="similarity">
    <text evidence="2">Belongs to the iron-containing alcohol dehydrogenase family.</text>
</comment>
<evidence type="ECO:0000313" key="9">
    <source>
        <dbReference type="Proteomes" id="UP000037178"/>
    </source>
</evidence>
<feature type="domain" description="Fe-containing alcohol dehydrogenase-like C-terminal" evidence="7">
    <location>
        <begin position="186"/>
        <end position="369"/>
    </location>
</feature>
<dbReference type="Pfam" id="PF00465">
    <property type="entry name" value="Fe-ADH"/>
    <property type="match status" value="1"/>
</dbReference>
<comment type="caution">
    <text evidence="8">The sequence shown here is derived from an EMBL/GenBank/DDBJ whole genome shotgun (WGS) entry which is preliminary data.</text>
</comment>
<dbReference type="PANTHER" id="PTHR11496:SF102">
    <property type="entry name" value="ALCOHOL DEHYDROGENASE 4"/>
    <property type="match status" value="1"/>
</dbReference>
<keyword evidence="3 8" id="KW-0560">Oxidoreductase</keyword>
<dbReference type="Gene3D" id="1.20.1090.10">
    <property type="entry name" value="Dehydroquinate synthase-like - alpha domain"/>
    <property type="match status" value="1"/>
</dbReference>
<protein>
    <submittedName>
        <fullName evidence="8">Alcohol dehydrogenase</fullName>
        <ecNumber evidence="8">1.1.1.1</ecNumber>
    </submittedName>
</protein>
<dbReference type="EMBL" id="LFTY01000002">
    <property type="protein sequence ID" value="KMW57189.1"/>
    <property type="molecule type" value="Genomic_DNA"/>
</dbReference>
<feature type="domain" description="Alcohol dehydrogenase iron-type/glycerol dehydrogenase GldA" evidence="6">
    <location>
        <begin position="9"/>
        <end position="175"/>
    </location>
</feature>
<dbReference type="OrthoDB" id="9815791at2"/>
<evidence type="ECO:0000256" key="1">
    <source>
        <dbReference type="ARBA" id="ARBA00001962"/>
    </source>
</evidence>
<evidence type="ECO:0000313" key="8">
    <source>
        <dbReference type="EMBL" id="KMW57189.1"/>
    </source>
</evidence>
<name>A0A0J9E5V5_9RHOB</name>
<dbReference type="PANTHER" id="PTHR11496">
    <property type="entry name" value="ALCOHOL DEHYDROGENASE"/>
    <property type="match status" value="1"/>
</dbReference>
<comment type="cofactor">
    <cofactor evidence="1">
        <name>Fe cation</name>
        <dbReference type="ChEBI" id="CHEBI:24875"/>
    </cofactor>
</comment>
<evidence type="ECO:0000256" key="4">
    <source>
        <dbReference type="ARBA" id="ARBA00023027"/>
    </source>
</evidence>
<dbReference type="Proteomes" id="UP000037178">
    <property type="component" value="Unassembled WGS sequence"/>
</dbReference>
<evidence type="ECO:0000259" key="6">
    <source>
        <dbReference type="Pfam" id="PF00465"/>
    </source>
</evidence>
<dbReference type="InterPro" id="IPR039697">
    <property type="entry name" value="Alcohol_dehydrogenase_Fe"/>
</dbReference>
<dbReference type="GO" id="GO:0004022">
    <property type="term" value="F:alcohol dehydrogenase (NAD+) activity"/>
    <property type="evidence" value="ECO:0007669"/>
    <property type="project" value="UniProtKB-EC"/>
</dbReference>
<dbReference type="GO" id="GO:0046872">
    <property type="term" value="F:metal ion binding"/>
    <property type="evidence" value="ECO:0007669"/>
    <property type="project" value="InterPro"/>
</dbReference>
<dbReference type="PROSITE" id="PS00913">
    <property type="entry name" value="ADH_IRON_1"/>
    <property type="match status" value="1"/>
</dbReference>
<comment type="catalytic activity">
    <reaction evidence="5">
        <text>a primary alcohol + NAD(+) = an aldehyde + NADH + H(+)</text>
        <dbReference type="Rhea" id="RHEA:10736"/>
        <dbReference type="ChEBI" id="CHEBI:15378"/>
        <dbReference type="ChEBI" id="CHEBI:15734"/>
        <dbReference type="ChEBI" id="CHEBI:17478"/>
        <dbReference type="ChEBI" id="CHEBI:57540"/>
        <dbReference type="ChEBI" id="CHEBI:57945"/>
        <dbReference type="EC" id="1.1.1.1"/>
    </reaction>
</comment>
<dbReference type="Gene3D" id="3.40.50.1970">
    <property type="match status" value="1"/>
</dbReference>
<dbReference type="EC" id="1.1.1.1" evidence="8"/>
<dbReference type="InterPro" id="IPR001670">
    <property type="entry name" value="ADH_Fe/GldA"/>
</dbReference>
<dbReference type="InterPro" id="IPR056798">
    <property type="entry name" value="ADH_Fe_C"/>
</dbReference>
<dbReference type="STRING" id="1675527.AIOL_002150"/>
<dbReference type="SUPFAM" id="SSF56796">
    <property type="entry name" value="Dehydroquinate synthase-like"/>
    <property type="match status" value="1"/>
</dbReference>
<evidence type="ECO:0000256" key="3">
    <source>
        <dbReference type="ARBA" id="ARBA00023002"/>
    </source>
</evidence>
<reference evidence="8 9" key="1">
    <citation type="submission" date="2015-06" db="EMBL/GenBank/DDBJ databases">
        <title>Draft genome sequence of an Alphaproteobacteria species associated to the Mediterranean sponge Oscarella lobularis.</title>
        <authorList>
            <person name="Jourda C."/>
            <person name="Santini S."/>
            <person name="Claverie J.-M."/>
        </authorList>
    </citation>
    <scope>NUCLEOTIDE SEQUENCE [LARGE SCALE GENOMIC DNA]</scope>
    <source>
        <strain evidence="8">IGS</strain>
    </source>
</reference>